<keyword evidence="4" id="KW-1185">Reference proteome</keyword>
<dbReference type="GO" id="GO:0006508">
    <property type="term" value="P:proteolysis"/>
    <property type="evidence" value="ECO:0007669"/>
    <property type="project" value="InterPro"/>
</dbReference>
<dbReference type="InterPro" id="IPR001506">
    <property type="entry name" value="Peptidase_M12A"/>
</dbReference>
<evidence type="ECO:0000313" key="3">
    <source>
        <dbReference type="EMBL" id="TDR81426.1"/>
    </source>
</evidence>
<dbReference type="PROSITE" id="PS50231">
    <property type="entry name" value="RICIN_B_LECTIN"/>
    <property type="match status" value="4"/>
</dbReference>
<dbReference type="GO" id="GO:0004222">
    <property type="term" value="F:metalloendopeptidase activity"/>
    <property type="evidence" value="ECO:0007669"/>
    <property type="project" value="InterPro"/>
</dbReference>
<dbReference type="Gene3D" id="3.40.390.10">
    <property type="entry name" value="Collagenase (Catalytic Domain)"/>
    <property type="match status" value="1"/>
</dbReference>
<evidence type="ECO:0000259" key="2">
    <source>
        <dbReference type="SMART" id="SM00235"/>
    </source>
</evidence>
<dbReference type="SMART" id="SM00235">
    <property type="entry name" value="ZnMc"/>
    <property type="match status" value="1"/>
</dbReference>
<dbReference type="RefSeq" id="WP_133678802.1">
    <property type="nucleotide sequence ID" value="NZ_SNZP01000003.1"/>
</dbReference>
<dbReference type="InterPro" id="IPR006026">
    <property type="entry name" value="Peptidase_Metallo"/>
</dbReference>
<dbReference type="EMBL" id="SNZP01000003">
    <property type="protein sequence ID" value="TDR81426.1"/>
    <property type="molecule type" value="Genomic_DNA"/>
</dbReference>
<dbReference type="Proteomes" id="UP000295611">
    <property type="component" value="Unassembled WGS sequence"/>
</dbReference>
<organism evidence="3 4">
    <name type="scientific">Paludibacterium purpuratum</name>
    <dbReference type="NCBI Taxonomy" id="1144873"/>
    <lineage>
        <taxon>Bacteria</taxon>
        <taxon>Pseudomonadati</taxon>
        <taxon>Pseudomonadota</taxon>
        <taxon>Betaproteobacteria</taxon>
        <taxon>Neisseriales</taxon>
        <taxon>Chromobacteriaceae</taxon>
        <taxon>Paludibacterium</taxon>
    </lineage>
</organism>
<name>A0A4R7BCH0_9NEIS</name>
<dbReference type="Pfam" id="PF00652">
    <property type="entry name" value="Ricin_B_lectin"/>
    <property type="match status" value="2"/>
</dbReference>
<feature type="domain" description="Peptidase metallopeptidase" evidence="2">
    <location>
        <begin position="37"/>
        <end position="194"/>
    </location>
</feature>
<dbReference type="OrthoDB" id="5056661at2"/>
<proteinExistence type="predicted"/>
<feature type="signal peptide" evidence="1">
    <location>
        <begin position="1"/>
        <end position="25"/>
    </location>
</feature>
<reference evidence="3 4" key="1">
    <citation type="submission" date="2019-03" db="EMBL/GenBank/DDBJ databases">
        <title>Genomic Encyclopedia of Type Strains, Phase III (KMG-III): the genomes of soil and plant-associated and newly described type strains.</title>
        <authorList>
            <person name="Whitman W."/>
        </authorList>
    </citation>
    <scope>NUCLEOTIDE SEQUENCE [LARGE SCALE GENOMIC DNA]</scope>
    <source>
        <strain evidence="3 4">CECT 8976</strain>
    </source>
</reference>
<dbReference type="SUPFAM" id="SSF50370">
    <property type="entry name" value="Ricin B-like lectins"/>
    <property type="match status" value="4"/>
</dbReference>
<dbReference type="InterPro" id="IPR000772">
    <property type="entry name" value="Ricin_B_lectin"/>
</dbReference>
<feature type="chain" id="PRO_5020587365" evidence="1">
    <location>
        <begin position="26"/>
        <end position="981"/>
    </location>
</feature>
<protein>
    <submittedName>
        <fullName evidence="3">Astacin (Peptidase family M12A)</fullName>
    </submittedName>
</protein>
<comment type="caution">
    <text evidence="3">The sequence shown here is derived from an EMBL/GenBank/DDBJ whole genome shotgun (WGS) entry which is preliminary data.</text>
</comment>
<dbReference type="InterPro" id="IPR035992">
    <property type="entry name" value="Ricin_B-like_lectins"/>
</dbReference>
<evidence type="ECO:0000313" key="4">
    <source>
        <dbReference type="Proteomes" id="UP000295611"/>
    </source>
</evidence>
<dbReference type="InterPro" id="IPR024079">
    <property type="entry name" value="MetalloPept_cat_dom_sf"/>
</dbReference>
<dbReference type="AlphaFoldDB" id="A0A4R7BCH0"/>
<dbReference type="Gene3D" id="2.80.10.50">
    <property type="match status" value="4"/>
</dbReference>
<dbReference type="GO" id="GO:0008270">
    <property type="term" value="F:zinc ion binding"/>
    <property type="evidence" value="ECO:0007669"/>
    <property type="project" value="InterPro"/>
</dbReference>
<evidence type="ECO:0000256" key="1">
    <source>
        <dbReference type="SAM" id="SignalP"/>
    </source>
</evidence>
<sequence>MQEFFCTRRVLFALSWLFAPSAAWGHAMPHHFVADRTWYLWENGVVYFEFESLASPATRDWNNARLPIVADKVARQEILDAMNHIQTLTNKQVVFIDETQSKTQHPDRLKISLMPWSVDKNICGKASQGRGQSAFLQIADTPHCKNRALAVHELMHVLGFSHENERINMLMDKARTQQAQQYYADNSIALDFDSITYSVVQTPERLDKQRDPMDVLRVRMRQGLMATGNKFQELSKLDQEAIKKYYAPDETIQRKLTRAGRPYQQWAMPGGRCLAAGPLNMKESGLKEENGRRLHAAHCNAEYATQRWALLDDGSVHNLAAPTLCLSGIVPTQDASLERCNSSDPKQRWRREGGQIVNQTNPQLQLSYHADSQRFFAWPVDQRFQAQWQPLSHMPTERKLLEAQAIAAANVQDRSVQKPSADPWSYPVRKIQDDAAHLYVFKNRQQCLTAEPGDAHLLVTSEHYARLRPCNAASTQQWLLRQGQIVSNHYRDYCLGNISLAKRADDEYPIYAGLQRCDQRRRPQKWELLWVGQDHRSNDLEVYIASRINPIVRDDFRVLEAAHGFPYFGYTRADRSSYTWLAARTPAGATPLPLPQQIGATGIAQVERPIERQIVLQGGVFHYDAHRKEYSAPRCLSVLDETPWSFAAGEKRVDVRECASRDKAQRWTLNPDATLVNDAFPGFCLGRNRNKLGQASLYNAPGLGYKSTGYAALQPCRPEEPSQRWAWYSTRKCNVGKNNQRICEQKDERANDGGDQLLLRDNPKLSLRFHARSNAGQSVSIGVANPSDQYESYRWRYQQPAGTTSPRKPMAPDDLGARPTDWMAVQAKRWALHNLQYVGDARNMAPTDQFRALRWRRSSIDRISDLCLAAKITGQGRIGVDLANCQASAREQRWRFESDLSLRNLHYQQCLVSSGQSARLEDCGLPGSNKHWLFDGANQLANLDWAPNRLAVNNKQQVEIDDKHPVGHDTWHWDHADPARR</sequence>
<dbReference type="Pfam" id="PF01400">
    <property type="entry name" value="Astacin"/>
    <property type="match status" value="1"/>
</dbReference>
<accession>A0A4R7BCH0</accession>
<keyword evidence="1" id="KW-0732">Signal</keyword>
<gene>
    <name evidence="3" type="ORF">DFP86_10379</name>
</gene>
<dbReference type="SUPFAM" id="SSF55486">
    <property type="entry name" value="Metalloproteases ('zincins'), catalytic domain"/>
    <property type="match status" value="1"/>
</dbReference>